<keyword evidence="2" id="KW-1185">Reference proteome</keyword>
<dbReference type="EnsemblMetazoa" id="OVOC7760.1">
    <property type="protein sequence ID" value="OVOC7760.1"/>
    <property type="gene ID" value="WBGene00244569"/>
</dbReference>
<dbReference type="EMBL" id="CMVM020000231">
    <property type="status" value="NOT_ANNOTATED_CDS"/>
    <property type="molecule type" value="Genomic_DNA"/>
</dbReference>
<dbReference type="Proteomes" id="UP000024404">
    <property type="component" value="Unassembled WGS sequence"/>
</dbReference>
<reference evidence="2" key="1">
    <citation type="submission" date="2013-10" db="EMBL/GenBank/DDBJ databases">
        <title>Genome sequencing of Onchocerca volvulus.</title>
        <authorList>
            <person name="Cotton J."/>
            <person name="Tsai J."/>
            <person name="Stanley E."/>
            <person name="Tracey A."/>
            <person name="Holroyd N."/>
            <person name="Lustigman S."/>
            <person name="Berriman M."/>
        </authorList>
    </citation>
    <scope>NUCLEOTIDE SEQUENCE</scope>
</reference>
<name>A0A8R1Y392_ONCVO</name>
<accession>A0A8R1Y392</accession>
<sequence length="112" mass="12349">MNGVLLIAEKLASCRICLVAVILPRHPAFDSTILVILEMKNCFVCCSSIEMANSCRSVAVFCIISTIAAENNQLSMNIHDLQISFHHNEYYCLDESGMNKICYLITTSGTLG</sequence>
<evidence type="ECO:0000313" key="1">
    <source>
        <dbReference type="EnsemblMetazoa" id="OVOC7760.1"/>
    </source>
</evidence>
<evidence type="ECO:0000313" key="2">
    <source>
        <dbReference type="Proteomes" id="UP000024404"/>
    </source>
</evidence>
<dbReference type="AlphaFoldDB" id="A0A8R1Y392"/>
<reference evidence="1" key="2">
    <citation type="submission" date="2022-06" db="UniProtKB">
        <authorList>
            <consortium name="EnsemblMetazoa"/>
        </authorList>
    </citation>
    <scope>IDENTIFICATION</scope>
</reference>
<organism evidence="1 2">
    <name type="scientific">Onchocerca volvulus</name>
    <dbReference type="NCBI Taxonomy" id="6282"/>
    <lineage>
        <taxon>Eukaryota</taxon>
        <taxon>Metazoa</taxon>
        <taxon>Ecdysozoa</taxon>
        <taxon>Nematoda</taxon>
        <taxon>Chromadorea</taxon>
        <taxon>Rhabditida</taxon>
        <taxon>Spirurina</taxon>
        <taxon>Spiruromorpha</taxon>
        <taxon>Filarioidea</taxon>
        <taxon>Onchocercidae</taxon>
        <taxon>Onchocerca</taxon>
    </lineage>
</organism>
<protein>
    <submittedName>
        <fullName evidence="1">Uncharacterized protein</fullName>
    </submittedName>
</protein>
<proteinExistence type="predicted"/>